<dbReference type="OrthoDB" id="629305at2759"/>
<name>A0A811QIH8_9POAL</name>
<dbReference type="InterPro" id="IPR042197">
    <property type="entry name" value="Apaf_helical"/>
</dbReference>
<keyword evidence="4" id="KW-0547">Nucleotide-binding</keyword>
<dbReference type="InterPro" id="IPR041118">
    <property type="entry name" value="Rx_N"/>
</dbReference>
<dbReference type="GO" id="GO:0043531">
    <property type="term" value="F:ADP binding"/>
    <property type="evidence" value="ECO:0007669"/>
    <property type="project" value="InterPro"/>
</dbReference>
<dbReference type="InterPro" id="IPR002182">
    <property type="entry name" value="NB-ARC"/>
</dbReference>
<evidence type="ECO:0000256" key="1">
    <source>
        <dbReference type="ARBA" id="ARBA00008894"/>
    </source>
</evidence>
<evidence type="ECO:0000259" key="6">
    <source>
        <dbReference type="Pfam" id="PF00931"/>
    </source>
</evidence>
<dbReference type="Gene3D" id="3.40.50.300">
    <property type="entry name" value="P-loop containing nucleotide triphosphate hydrolases"/>
    <property type="match status" value="1"/>
</dbReference>
<dbReference type="PANTHER" id="PTHR23155:SF1233">
    <property type="entry name" value="DISEASE RESISTANCE PROTEIN RGA4"/>
    <property type="match status" value="1"/>
</dbReference>
<dbReference type="InterPro" id="IPR044974">
    <property type="entry name" value="Disease_R_plants"/>
</dbReference>
<dbReference type="PANTHER" id="PTHR23155">
    <property type="entry name" value="DISEASE RESISTANCE PROTEIN RP"/>
    <property type="match status" value="1"/>
</dbReference>
<protein>
    <recommendedName>
        <fullName evidence="11">NB-ARC domain-containing protein</fullName>
    </recommendedName>
</protein>
<dbReference type="SUPFAM" id="SSF52540">
    <property type="entry name" value="P-loop containing nucleoside triphosphate hydrolases"/>
    <property type="match status" value="1"/>
</dbReference>
<evidence type="ECO:0000256" key="4">
    <source>
        <dbReference type="ARBA" id="ARBA00022741"/>
    </source>
</evidence>
<comment type="caution">
    <text evidence="9">The sequence shown here is derived from an EMBL/GenBank/DDBJ whole genome shotgun (WGS) entry which is preliminary data.</text>
</comment>
<evidence type="ECO:0000313" key="9">
    <source>
        <dbReference type="EMBL" id="CAD6258181.1"/>
    </source>
</evidence>
<feature type="domain" description="NB-ARC" evidence="6">
    <location>
        <begin position="188"/>
        <end position="342"/>
    </location>
</feature>
<evidence type="ECO:0000256" key="2">
    <source>
        <dbReference type="ARBA" id="ARBA00022614"/>
    </source>
</evidence>
<dbReference type="Pfam" id="PF23559">
    <property type="entry name" value="WHD_DRP"/>
    <property type="match status" value="1"/>
</dbReference>
<dbReference type="Gene3D" id="1.10.8.430">
    <property type="entry name" value="Helical domain of apoptotic protease-activating factors"/>
    <property type="match status" value="1"/>
</dbReference>
<keyword evidence="3" id="KW-0677">Repeat</keyword>
<dbReference type="InterPro" id="IPR027417">
    <property type="entry name" value="P-loop_NTPase"/>
</dbReference>
<dbReference type="AlphaFoldDB" id="A0A811QIH8"/>
<evidence type="ECO:0000256" key="3">
    <source>
        <dbReference type="ARBA" id="ARBA00022737"/>
    </source>
</evidence>
<evidence type="ECO:0008006" key="11">
    <source>
        <dbReference type="Google" id="ProtNLM"/>
    </source>
</evidence>
<reference evidence="9" key="1">
    <citation type="submission" date="2020-10" db="EMBL/GenBank/DDBJ databases">
        <authorList>
            <person name="Han B."/>
            <person name="Lu T."/>
            <person name="Zhao Q."/>
            <person name="Huang X."/>
            <person name="Zhao Y."/>
        </authorList>
    </citation>
    <scope>NUCLEOTIDE SEQUENCE</scope>
</reference>
<keyword evidence="5" id="KW-0611">Plant defense</keyword>
<evidence type="ECO:0000259" key="8">
    <source>
        <dbReference type="Pfam" id="PF23559"/>
    </source>
</evidence>
<evidence type="ECO:0000259" key="7">
    <source>
        <dbReference type="Pfam" id="PF18052"/>
    </source>
</evidence>
<evidence type="ECO:0000313" key="10">
    <source>
        <dbReference type="Proteomes" id="UP000604825"/>
    </source>
</evidence>
<organism evidence="9 10">
    <name type="scientific">Miscanthus lutarioriparius</name>
    <dbReference type="NCBI Taxonomy" id="422564"/>
    <lineage>
        <taxon>Eukaryota</taxon>
        <taxon>Viridiplantae</taxon>
        <taxon>Streptophyta</taxon>
        <taxon>Embryophyta</taxon>
        <taxon>Tracheophyta</taxon>
        <taxon>Spermatophyta</taxon>
        <taxon>Magnoliopsida</taxon>
        <taxon>Liliopsida</taxon>
        <taxon>Poales</taxon>
        <taxon>Poaceae</taxon>
        <taxon>PACMAD clade</taxon>
        <taxon>Panicoideae</taxon>
        <taxon>Andropogonodae</taxon>
        <taxon>Andropogoneae</taxon>
        <taxon>Saccharinae</taxon>
        <taxon>Miscanthus</taxon>
    </lineage>
</organism>
<feature type="domain" description="Disease resistance N-terminal" evidence="7">
    <location>
        <begin position="9"/>
        <end position="96"/>
    </location>
</feature>
<dbReference type="PRINTS" id="PR00364">
    <property type="entry name" value="DISEASERSIST"/>
</dbReference>
<dbReference type="Pfam" id="PF18052">
    <property type="entry name" value="Rx_N"/>
    <property type="match status" value="1"/>
</dbReference>
<dbReference type="GO" id="GO:0098542">
    <property type="term" value="P:defense response to other organism"/>
    <property type="evidence" value="ECO:0007669"/>
    <property type="project" value="TreeGrafter"/>
</dbReference>
<dbReference type="Gene3D" id="1.20.5.4130">
    <property type="match status" value="1"/>
</dbReference>
<keyword evidence="10" id="KW-1185">Reference proteome</keyword>
<dbReference type="Proteomes" id="UP000604825">
    <property type="component" value="Unassembled WGS sequence"/>
</dbReference>
<dbReference type="Pfam" id="PF00931">
    <property type="entry name" value="NB-ARC"/>
    <property type="match status" value="1"/>
</dbReference>
<accession>A0A811QIH8</accession>
<dbReference type="EMBL" id="CAJGYO010000010">
    <property type="protein sequence ID" value="CAD6258181.1"/>
    <property type="molecule type" value="Genomic_DNA"/>
</dbReference>
<evidence type="ECO:0000256" key="5">
    <source>
        <dbReference type="ARBA" id="ARBA00022821"/>
    </source>
</evidence>
<feature type="domain" description="Disease resistance protein winged helix" evidence="8">
    <location>
        <begin position="428"/>
        <end position="470"/>
    </location>
</feature>
<sequence length="771" mass="86322">MEASLLSGFIKTILPRLFSLVEGKYKLHKGLKSDIKSMEKELRMIAVTIDEQVSLGRKDQGAVLSLSIDELRELAHHIEDCVDRFLYHVTREQQTSLFRRTVRSPKTLLSRQRLAAEVQVLKKIPEEAHQREKRYRVFAGLSSSTQHAESSSCSSGSDPHTLKADIVGIDGPRDELVHQLTEEAEGLTKQLKIISIVGIHGSGKTVLAREVYESDVGRQFSLRAWVSATDRGPREVLMEILQKFGRPVVDNSSVDQLTVDLRKHLGEQRYFIVIDDMQTDQWSTIEAAFPEDNVVSSRVMVTTTIQSVANACSSSNGYVHKMRRLGNKHSEQLFIKKACPTKYSGYTRPESKEVLKKCDGQPLALVTMGQFLRKNGWPTAPNCEDVCRDLRRHLEQDDTLERMRRVLIHSFSSLPGHGPKACLLYFGMFPSDHPIKRKRLLRRWLAEGFVEAQPSSSENFNTLIDRNIIEPISICNDDQFQLSDKVKITSDIQKFFLTEQSNLETFAGFVTDGCQGFPQIMNYMTNLRKLKMWLERICHIDRGSPELCLSSKKLTAGLLAALANLKDLQHLKLIAYVLEDFIIEDQALPGLLHLCFVLQRATLPTIEEGALPYLISLKLICKDLVGLADIKINRLTCLKEISLDHRVALETRETWEKAAKGHPNRPKVLLVNAGDESESEAADCSVASTPAVSEANETSPTSEVAVQVDDIQMTVNQGPSAAPEKQKNCAVQPSSKDELDSAINNIGFPEVALGLTELSIARNGNVSSYTY</sequence>
<comment type="similarity">
    <text evidence="1">Belongs to the disease resistance NB-LRR family.</text>
</comment>
<keyword evidence="2" id="KW-0433">Leucine-rich repeat</keyword>
<gene>
    <name evidence="9" type="ORF">NCGR_LOCUS41662</name>
</gene>
<proteinExistence type="inferred from homology"/>
<dbReference type="InterPro" id="IPR058922">
    <property type="entry name" value="WHD_DRP"/>
</dbReference>